<dbReference type="GO" id="GO:0016020">
    <property type="term" value="C:membrane"/>
    <property type="evidence" value="ECO:0007669"/>
    <property type="project" value="UniProtKB-SubCell"/>
</dbReference>
<dbReference type="AlphaFoldDB" id="A0A7R9L1H4"/>
<evidence type="ECO:0000259" key="5">
    <source>
        <dbReference type="Pfam" id="PF01094"/>
    </source>
</evidence>
<keyword evidence="2" id="KW-0812">Transmembrane</keyword>
<organism evidence="6">
    <name type="scientific">Medioppia subpectinata</name>
    <dbReference type="NCBI Taxonomy" id="1979941"/>
    <lineage>
        <taxon>Eukaryota</taxon>
        <taxon>Metazoa</taxon>
        <taxon>Ecdysozoa</taxon>
        <taxon>Arthropoda</taxon>
        <taxon>Chelicerata</taxon>
        <taxon>Arachnida</taxon>
        <taxon>Acari</taxon>
        <taxon>Acariformes</taxon>
        <taxon>Sarcoptiformes</taxon>
        <taxon>Oribatida</taxon>
        <taxon>Brachypylina</taxon>
        <taxon>Oppioidea</taxon>
        <taxon>Oppiidae</taxon>
        <taxon>Medioppia</taxon>
    </lineage>
</organism>
<dbReference type="OrthoDB" id="5984008at2759"/>
<keyword evidence="3" id="KW-1133">Transmembrane helix</keyword>
<dbReference type="SUPFAM" id="SSF53822">
    <property type="entry name" value="Periplasmic binding protein-like I"/>
    <property type="match status" value="1"/>
</dbReference>
<comment type="subcellular location">
    <subcellularLocation>
        <location evidence="1">Membrane</location>
    </subcellularLocation>
</comment>
<keyword evidence="4" id="KW-0472">Membrane</keyword>
<dbReference type="InterPro" id="IPR028082">
    <property type="entry name" value="Peripla_BP_I"/>
</dbReference>
<dbReference type="Proteomes" id="UP000759131">
    <property type="component" value="Unassembled WGS sequence"/>
</dbReference>
<reference evidence="6" key="1">
    <citation type="submission" date="2020-11" db="EMBL/GenBank/DDBJ databases">
        <authorList>
            <person name="Tran Van P."/>
        </authorList>
    </citation>
    <scope>NUCLEOTIDE SEQUENCE</scope>
</reference>
<sequence length="137" mass="15674">AIFTASNEEIQTAFKYAIHLHNSNESNARFKVEAVVDVVDTDDPFKVSRAICLQLSRGVYTLVSPIIGHAYETLVSYSNMFQMPFVHLGFSRTFDVNHANYGISMRPRYLPAIVDVIKFYEWKTIIYIYQSDDGSVH</sequence>
<keyword evidence="7" id="KW-1185">Reference proteome</keyword>
<dbReference type="Gene3D" id="3.40.50.2300">
    <property type="match status" value="2"/>
</dbReference>
<evidence type="ECO:0000256" key="2">
    <source>
        <dbReference type="ARBA" id="ARBA00022692"/>
    </source>
</evidence>
<proteinExistence type="predicted"/>
<dbReference type="InterPro" id="IPR001828">
    <property type="entry name" value="ANF_lig-bd_rcpt"/>
</dbReference>
<evidence type="ECO:0000313" key="7">
    <source>
        <dbReference type="Proteomes" id="UP000759131"/>
    </source>
</evidence>
<dbReference type="Pfam" id="PF01094">
    <property type="entry name" value="ANF_receptor"/>
    <property type="match status" value="1"/>
</dbReference>
<accession>A0A7R9L1H4</accession>
<dbReference type="EMBL" id="OC866822">
    <property type="protein sequence ID" value="CAD7633164.1"/>
    <property type="molecule type" value="Genomic_DNA"/>
</dbReference>
<evidence type="ECO:0000256" key="3">
    <source>
        <dbReference type="ARBA" id="ARBA00022989"/>
    </source>
</evidence>
<name>A0A7R9L1H4_9ACAR</name>
<evidence type="ECO:0000256" key="1">
    <source>
        <dbReference type="ARBA" id="ARBA00004370"/>
    </source>
</evidence>
<dbReference type="EMBL" id="CAJPIZ010012247">
    <property type="protein sequence ID" value="CAG2113594.1"/>
    <property type="molecule type" value="Genomic_DNA"/>
</dbReference>
<evidence type="ECO:0000313" key="6">
    <source>
        <dbReference type="EMBL" id="CAD7633164.1"/>
    </source>
</evidence>
<protein>
    <recommendedName>
        <fullName evidence="5">Receptor ligand binding region domain-containing protein</fullName>
    </recommendedName>
</protein>
<evidence type="ECO:0000256" key="4">
    <source>
        <dbReference type="ARBA" id="ARBA00023136"/>
    </source>
</evidence>
<feature type="non-terminal residue" evidence="6">
    <location>
        <position position="1"/>
    </location>
</feature>
<feature type="domain" description="Receptor ligand binding region" evidence="5">
    <location>
        <begin position="11"/>
        <end position="133"/>
    </location>
</feature>
<gene>
    <name evidence="6" type="ORF">OSB1V03_LOCUS13563</name>
</gene>